<name>A0A1G7L3H4_9PROT</name>
<dbReference type="STRING" id="1082479.SAMN05216241_101101"/>
<keyword evidence="1" id="KW-0732">Signal</keyword>
<feature type="signal peptide" evidence="1">
    <location>
        <begin position="1"/>
        <end position="23"/>
    </location>
</feature>
<evidence type="ECO:0000259" key="2">
    <source>
        <dbReference type="Pfam" id="PF13767"/>
    </source>
</evidence>
<dbReference type="InterPro" id="IPR025433">
    <property type="entry name" value="DUF4168"/>
</dbReference>
<organism evidence="3 4">
    <name type="scientific">Limimonas halophila</name>
    <dbReference type="NCBI Taxonomy" id="1082479"/>
    <lineage>
        <taxon>Bacteria</taxon>
        <taxon>Pseudomonadati</taxon>
        <taxon>Pseudomonadota</taxon>
        <taxon>Alphaproteobacteria</taxon>
        <taxon>Rhodospirillales</taxon>
        <taxon>Rhodovibrionaceae</taxon>
        <taxon>Limimonas</taxon>
    </lineage>
</organism>
<protein>
    <recommendedName>
        <fullName evidence="2">DUF4168 domain-containing protein</fullName>
    </recommendedName>
</protein>
<gene>
    <name evidence="3" type="ORF">SAMN05216241_101101</name>
</gene>
<evidence type="ECO:0000313" key="4">
    <source>
        <dbReference type="Proteomes" id="UP000199415"/>
    </source>
</evidence>
<dbReference type="RefSeq" id="WP_176758446.1">
    <property type="nucleotide sequence ID" value="NZ_FNCE01000001.1"/>
</dbReference>
<feature type="chain" id="PRO_5011672406" description="DUF4168 domain-containing protein" evidence="1">
    <location>
        <begin position="24"/>
        <end position="135"/>
    </location>
</feature>
<proteinExistence type="predicted"/>
<reference evidence="3 4" key="1">
    <citation type="submission" date="2016-10" db="EMBL/GenBank/DDBJ databases">
        <authorList>
            <person name="de Groot N.N."/>
        </authorList>
    </citation>
    <scope>NUCLEOTIDE SEQUENCE [LARGE SCALE GENOMIC DNA]</scope>
    <source>
        <strain evidence="3 4">DSM 25584</strain>
    </source>
</reference>
<evidence type="ECO:0000313" key="3">
    <source>
        <dbReference type="EMBL" id="SDF44015.1"/>
    </source>
</evidence>
<dbReference type="AlphaFoldDB" id="A0A1G7L3H4"/>
<dbReference type="EMBL" id="FNCE01000001">
    <property type="protein sequence ID" value="SDF44015.1"/>
    <property type="molecule type" value="Genomic_DNA"/>
</dbReference>
<keyword evidence="4" id="KW-1185">Reference proteome</keyword>
<dbReference type="Proteomes" id="UP000199415">
    <property type="component" value="Unassembled WGS sequence"/>
</dbReference>
<dbReference type="Pfam" id="PF13767">
    <property type="entry name" value="DUF4168"/>
    <property type="match status" value="1"/>
</dbReference>
<feature type="domain" description="DUF4168" evidence="2">
    <location>
        <begin position="44"/>
        <end position="120"/>
    </location>
</feature>
<evidence type="ECO:0000256" key="1">
    <source>
        <dbReference type="SAM" id="SignalP"/>
    </source>
</evidence>
<sequence length="135" mass="14654">MRHLLAALAALAAAGLGTAPAAASPDTAAAAKAPVQTSQAQSFSDDTIYRFAKAALNVRNVFSRNAEDLKSAQRKQEKKEIEERMRKEIREAVDNAGLTVEQYKKINQAMSQDPRLRQRVLQLVEQMGGGQSSGQ</sequence>
<accession>A0A1G7L3H4</accession>